<gene>
    <name evidence="1" type="ORF">HPB47_007593</name>
</gene>
<proteinExistence type="predicted"/>
<sequence>MHPIFNTERRKKRAEALIRRFDLMNSKSVAYVDAASGKSGRRSLSVFDGRGAPVSAATIRSRNAENG</sequence>
<protein>
    <submittedName>
        <fullName evidence="1">Uncharacterized protein</fullName>
    </submittedName>
</protein>
<evidence type="ECO:0000313" key="2">
    <source>
        <dbReference type="Proteomes" id="UP000805193"/>
    </source>
</evidence>
<accession>A0AC60P730</accession>
<dbReference type="Proteomes" id="UP000805193">
    <property type="component" value="Unassembled WGS sequence"/>
</dbReference>
<name>A0AC60P730_IXOPE</name>
<evidence type="ECO:0000313" key="1">
    <source>
        <dbReference type="EMBL" id="KAG0415240.1"/>
    </source>
</evidence>
<comment type="caution">
    <text evidence="1">The sequence shown here is derived from an EMBL/GenBank/DDBJ whole genome shotgun (WGS) entry which is preliminary data.</text>
</comment>
<dbReference type="EMBL" id="JABSTQ010011094">
    <property type="protein sequence ID" value="KAG0415240.1"/>
    <property type="molecule type" value="Genomic_DNA"/>
</dbReference>
<keyword evidence="2" id="KW-1185">Reference proteome</keyword>
<organism evidence="1 2">
    <name type="scientific">Ixodes persulcatus</name>
    <name type="common">Taiga tick</name>
    <dbReference type="NCBI Taxonomy" id="34615"/>
    <lineage>
        <taxon>Eukaryota</taxon>
        <taxon>Metazoa</taxon>
        <taxon>Ecdysozoa</taxon>
        <taxon>Arthropoda</taxon>
        <taxon>Chelicerata</taxon>
        <taxon>Arachnida</taxon>
        <taxon>Acari</taxon>
        <taxon>Parasitiformes</taxon>
        <taxon>Ixodida</taxon>
        <taxon>Ixodoidea</taxon>
        <taxon>Ixodidae</taxon>
        <taxon>Ixodinae</taxon>
        <taxon>Ixodes</taxon>
    </lineage>
</organism>
<reference evidence="1 2" key="1">
    <citation type="journal article" date="2020" name="Cell">
        <title>Large-Scale Comparative Analyses of Tick Genomes Elucidate Their Genetic Diversity and Vector Capacities.</title>
        <authorList>
            <consortium name="Tick Genome and Microbiome Consortium (TIGMIC)"/>
            <person name="Jia N."/>
            <person name="Wang J."/>
            <person name="Shi W."/>
            <person name="Du L."/>
            <person name="Sun Y."/>
            <person name="Zhan W."/>
            <person name="Jiang J.F."/>
            <person name="Wang Q."/>
            <person name="Zhang B."/>
            <person name="Ji P."/>
            <person name="Bell-Sakyi L."/>
            <person name="Cui X.M."/>
            <person name="Yuan T.T."/>
            <person name="Jiang B.G."/>
            <person name="Yang W.F."/>
            <person name="Lam T.T."/>
            <person name="Chang Q.C."/>
            <person name="Ding S.J."/>
            <person name="Wang X.J."/>
            <person name="Zhu J.G."/>
            <person name="Ruan X.D."/>
            <person name="Zhao L."/>
            <person name="Wei J.T."/>
            <person name="Ye R.Z."/>
            <person name="Que T.C."/>
            <person name="Du C.H."/>
            <person name="Zhou Y.H."/>
            <person name="Cheng J.X."/>
            <person name="Dai P.F."/>
            <person name="Guo W.B."/>
            <person name="Han X.H."/>
            <person name="Huang E.J."/>
            <person name="Li L.F."/>
            <person name="Wei W."/>
            <person name="Gao Y.C."/>
            <person name="Liu J.Z."/>
            <person name="Shao H.Z."/>
            <person name="Wang X."/>
            <person name="Wang C.C."/>
            <person name="Yang T.C."/>
            <person name="Huo Q.B."/>
            <person name="Li W."/>
            <person name="Chen H.Y."/>
            <person name="Chen S.E."/>
            <person name="Zhou L.G."/>
            <person name="Ni X.B."/>
            <person name="Tian J.H."/>
            <person name="Sheng Y."/>
            <person name="Liu T."/>
            <person name="Pan Y.S."/>
            <person name="Xia L.Y."/>
            <person name="Li J."/>
            <person name="Zhao F."/>
            <person name="Cao W.C."/>
        </authorList>
    </citation>
    <scope>NUCLEOTIDE SEQUENCE [LARGE SCALE GENOMIC DNA]</scope>
    <source>
        <strain evidence="1">Iper-2018</strain>
    </source>
</reference>